<keyword evidence="3" id="KW-1185">Reference proteome</keyword>
<evidence type="ECO:0000313" key="3">
    <source>
        <dbReference type="Proteomes" id="UP001296993"/>
    </source>
</evidence>
<organism evidence="2 3">
    <name type="scientific">Paeniglutamicibacter kerguelensis</name>
    <dbReference type="NCBI Taxonomy" id="254788"/>
    <lineage>
        <taxon>Bacteria</taxon>
        <taxon>Bacillati</taxon>
        <taxon>Actinomycetota</taxon>
        <taxon>Actinomycetes</taxon>
        <taxon>Micrococcales</taxon>
        <taxon>Micrococcaceae</taxon>
        <taxon>Paeniglutamicibacter</taxon>
    </lineage>
</organism>
<keyword evidence="1" id="KW-0472">Membrane</keyword>
<dbReference type="EMBL" id="JAGIOF010000001">
    <property type="protein sequence ID" value="MBP2387023.1"/>
    <property type="molecule type" value="Genomic_DNA"/>
</dbReference>
<dbReference type="RefSeq" id="WP_209998775.1">
    <property type="nucleotide sequence ID" value="NZ_BAAAJY010000005.1"/>
</dbReference>
<evidence type="ECO:0000313" key="2">
    <source>
        <dbReference type="EMBL" id="MBP2387023.1"/>
    </source>
</evidence>
<protein>
    <recommendedName>
        <fullName evidence="4">Tat pathway signal protein</fullName>
    </recommendedName>
</protein>
<dbReference type="Proteomes" id="UP001296993">
    <property type="component" value="Unassembled WGS sequence"/>
</dbReference>
<keyword evidence="1" id="KW-0812">Transmembrane</keyword>
<evidence type="ECO:0008006" key="4">
    <source>
        <dbReference type="Google" id="ProtNLM"/>
    </source>
</evidence>
<feature type="transmembrane region" description="Helical" evidence="1">
    <location>
        <begin position="90"/>
        <end position="109"/>
    </location>
</feature>
<keyword evidence="1" id="KW-1133">Transmembrane helix</keyword>
<reference evidence="2 3" key="1">
    <citation type="submission" date="2021-03" db="EMBL/GenBank/DDBJ databases">
        <title>Sequencing the genomes of 1000 actinobacteria strains.</title>
        <authorList>
            <person name="Klenk H.-P."/>
        </authorList>
    </citation>
    <scope>NUCLEOTIDE SEQUENCE [LARGE SCALE GENOMIC DNA]</scope>
    <source>
        <strain evidence="2 3">DSM 15797</strain>
    </source>
</reference>
<name>A0ABS4XFH3_9MICC</name>
<gene>
    <name evidence="2" type="ORF">JOF47_002534</name>
</gene>
<proteinExistence type="predicted"/>
<evidence type="ECO:0000256" key="1">
    <source>
        <dbReference type="SAM" id="Phobius"/>
    </source>
</evidence>
<accession>A0ABS4XFH3</accession>
<comment type="caution">
    <text evidence="2">The sequence shown here is derived from an EMBL/GenBank/DDBJ whole genome shotgun (WGS) entry which is preliminary data.</text>
</comment>
<sequence length="401" mass="42997">MPKNLFEDDIWLEQKLRESNPFPESPQRNLDERALRDLASIMAMAMAMGRGSAAVIEEATDSEPIRSDASRTAGENVVPFKRKSALTRRWVLGGLAAAAAAVLVAVPLGSSLNGAAKAVASPLPLAVVKPATLSTAEAVEQLTGAVKAHPDAADFMPGYLDVEHWEAGTMFVPLDVQFAPTQIPDGDLGGTMTITEVESDDRISIPTTSQIRREADGSGTITQTVGEPRSTTGETVKYVPFEGNQKPGSVDTINLSAGQFQSWFPKGPEGSAAKLYGQVTKKQIASNAAVADGPWGFVQTLGFMMSDWKFDQTQSVALLETIPKIDGMKVLGTTKDRWGRDAVAFGVETSEEGGVFKTMLLFNPETGRLTNYVEEFRKGKGPEGTATYATDVVTRYISVSE</sequence>